<dbReference type="PANTHER" id="PTHR43071:SF1">
    <property type="entry name" value="2-AMINO-4-HYDROXY-6-HYDROXYMETHYLDIHYDROPTERIDINE PYROPHOSPHOKINASE"/>
    <property type="match status" value="1"/>
</dbReference>
<dbReference type="CDD" id="cd00534">
    <property type="entry name" value="DHNA_DHNTPE"/>
    <property type="match status" value="1"/>
</dbReference>
<dbReference type="NCBIfam" id="TIGR01498">
    <property type="entry name" value="folK"/>
    <property type="match status" value="1"/>
</dbReference>
<dbReference type="Pfam" id="PF01288">
    <property type="entry name" value="HPPK"/>
    <property type="match status" value="1"/>
</dbReference>
<dbReference type="EMBL" id="AE001437">
    <property type="protein sequence ID" value="AAK80869.1"/>
    <property type="molecule type" value="Genomic_DNA"/>
</dbReference>
<dbReference type="KEGG" id="cac:CA_C2927"/>
<comment type="function">
    <text evidence="9">Catalyzes the conversion of 7,8-dihydroneopterin to 6-hydroxymethyl-7,8-dihydropterin.</text>
</comment>
<name>Q97F28_CLOAB</name>
<keyword evidence="4" id="KW-0808">Transferase</keyword>
<reference evidence="11 12" key="1">
    <citation type="journal article" date="2001" name="J. Bacteriol.">
        <title>Genome sequence and comparative analysis of the solvent-producing bacterium Clostridium acetobutylicum.</title>
        <authorList>
            <person name="Nolling J."/>
            <person name="Breton G."/>
            <person name="Omelchenko M.V."/>
            <person name="Makarova K.S."/>
            <person name="Zeng Q."/>
            <person name="Gibson R."/>
            <person name="Lee H.M."/>
            <person name="Dubois J."/>
            <person name="Qiu D."/>
            <person name="Hitti J."/>
            <person name="Wolf Y.I."/>
            <person name="Tatusov R.L."/>
            <person name="Sabathe F."/>
            <person name="Doucette-Stamm L."/>
            <person name="Soucaille P."/>
            <person name="Daly M.J."/>
            <person name="Bennett G.N."/>
            <person name="Koonin E.V."/>
            <person name="Smith D.R."/>
        </authorList>
    </citation>
    <scope>NUCLEOTIDE SEQUENCE [LARGE SCALE GENOMIC DNA]</scope>
    <source>
        <strain evidence="12">ATCC 824 / DSM 792 / JCM 1419 / LMG 5710 / VKM B-1787</strain>
    </source>
</reference>
<dbReference type="PATRIC" id="fig|272562.8.peg.3111"/>
<keyword evidence="6" id="KW-0418">Kinase</keyword>
<evidence type="ECO:0000259" key="10">
    <source>
        <dbReference type="PROSITE" id="PS00794"/>
    </source>
</evidence>
<dbReference type="GO" id="GO:0004150">
    <property type="term" value="F:dihydroneopterin aldolase activity"/>
    <property type="evidence" value="ECO:0007669"/>
    <property type="project" value="UniProtKB-UniRule"/>
</dbReference>
<dbReference type="SMART" id="SM00905">
    <property type="entry name" value="FolB"/>
    <property type="match status" value="1"/>
</dbReference>
<dbReference type="GO" id="GO:0046654">
    <property type="term" value="P:tetrahydrofolate biosynthetic process"/>
    <property type="evidence" value="ECO:0007669"/>
    <property type="project" value="UniProtKB-UniRule"/>
</dbReference>
<dbReference type="EC" id="4.1.2.25" evidence="9"/>
<dbReference type="PIR" id="B97260">
    <property type="entry name" value="B97260"/>
</dbReference>
<keyword evidence="5" id="KW-0547">Nucleotide-binding</keyword>
<dbReference type="STRING" id="272562.CA_C2927"/>
<sequence>MDKITIEDLEIFANHGVLGEEKVLGQKFLLSLYLTLDLRKPGLSKTLSDTVNYAELSDRVEEEFQRENFDLIETAAEKVAEFILLNYDLIQSVKVILKKPWAPVKKHLKYVSVEIERSWHTVYIGLGSNIADKSQNLKDALKIIDDNYLCKITKTSNFYTTRPVGYLNQDNFLNCAAEVKTLMTPNELMDFFLETEKSLKRERKIHWGPRTIDIDILLYDDLVTYDPHCTIPHPRMAERLFVITPLCDINPYLVHPISNKRLINIKNVLSKTQSL</sequence>
<organism evidence="11 12">
    <name type="scientific">Clostridium acetobutylicum (strain ATCC 824 / DSM 792 / JCM 1419 / IAM 19013 / LMG 5710 / NBRC 13948 / NRRL B-527 / VKM B-1787 / 2291 / W)</name>
    <dbReference type="NCBI Taxonomy" id="272562"/>
    <lineage>
        <taxon>Bacteria</taxon>
        <taxon>Bacillati</taxon>
        <taxon>Bacillota</taxon>
        <taxon>Clostridia</taxon>
        <taxon>Eubacteriales</taxon>
        <taxon>Clostridiaceae</taxon>
        <taxon>Clostridium</taxon>
    </lineage>
</organism>
<evidence type="ECO:0000256" key="9">
    <source>
        <dbReference type="RuleBase" id="RU362079"/>
    </source>
</evidence>
<dbReference type="Proteomes" id="UP000000814">
    <property type="component" value="Chromosome"/>
</dbReference>
<evidence type="ECO:0000256" key="6">
    <source>
        <dbReference type="ARBA" id="ARBA00022777"/>
    </source>
</evidence>
<dbReference type="eggNOG" id="COG1539">
    <property type="taxonomic scope" value="Bacteria"/>
</dbReference>
<dbReference type="InterPro" id="IPR000550">
    <property type="entry name" value="Hppk"/>
</dbReference>
<gene>
    <name evidence="11" type="primary">folA/folK</name>
    <name evidence="11" type="ordered locus">CA_C2927</name>
</gene>
<dbReference type="OrthoDB" id="9808041at2"/>
<feature type="domain" description="7,8-dihydro-6-hydroxymethylpterin-pyrophosphokinase" evidence="10">
    <location>
        <begin position="206"/>
        <end position="217"/>
    </location>
</feature>
<evidence type="ECO:0000256" key="4">
    <source>
        <dbReference type="ARBA" id="ARBA00022679"/>
    </source>
</evidence>
<evidence type="ECO:0000256" key="7">
    <source>
        <dbReference type="ARBA" id="ARBA00022840"/>
    </source>
</evidence>
<comment type="pathway">
    <text evidence="9">Cofactor biosynthesis; tetrahydrofolate biosynthesis; 2-amino-4-hydroxy-6-hydroxymethyl-7,8-dihydropteridine diphosphate from 7,8-dihydroneopterin triphosphate: step 3/4.</text>
</comment>
<evidence type="ECO:0000313" key="11">
    <source>
        <dbReference type="EMBL" id="AAK80869.1"/>
    </source>
</evidence>
<keyword evidence="9" id="KW-0456">Lyase</keyword>
<dbReference type="CDD" id="cd00483">
    <property type="entry name" value="HPPK"/>
    <property type="match status" value="1"/>
</dbReference>
<dbReference type="eggNOG" id="COG0801">
    <property type="taxonomic scope" value="Bacteria"/>
</dbReference>
<evidence type="ECO:0000256" key="3">
    <source>
        <dbReference type="ARBA" id="ARBA00009640"/>
    </source>
</evidence>
<protein>
    <recommendedName>
        <fullName evidence="9">Bifunctional folate synthesis protein</fullName>
    </recommendedName>
    <domain>
        <recommendedName>
            <fullName evidence="9">Dihydroneopterin aldolase</fullName>
            <shortName evidence="9">DHNA</shortName>
            <ecNumber evidence="9">4.1.2.25</ecNumber>
        </recommendedName>
        <alternativeName>
            <fullName evidence="9">7,8-dihydroneopterin aldolase</fullName>
        </alternativeName>
    </domain>
    <domain>
        <recommendedName>
            <fullName evidence="9">2-amino-4-hydroxy-6-hydroxymethyldihydropteridine pyrophosphokinase</fullName>
            <ecNumber evidence="9">2.7.6.3</ecNumber>
        </recommendedName>
        <alternativeName>
            <fullName evidence="9">6-hydroxymethyl-7,8-dihydropterin pyrophosphokinase</fullName>
            <shortName evidence="9">PPPK</shortName>
        </alternativeName>
        <alternativeName>
            <fullName evidence="9">7,8-dihydro-6-hydroxymethylpterin pyrophosphokinase</fullName>
            <shortName evidence="9">HPPK</shortName>
        </alternativeName>
    </domain>
</protein>
<dbReference type="GeneID" id="44999415"/>
<dbReference type="Gene3D" id="3.30.1130.10">
    <property type="match status" value="1"/>
</dbReference>
<dbReference type="RefSeq" id="WP_010966210.1">
    <property type="nucleotide sequence ID" value="NC_003030.1"/>
</dbReference>
<dbReference type="NCBIfam" id="TIGR00526">
    <property type="entry name" value="folB_dom"/>
    <property type="match status" value="1"/>
</dbReference>
<keyword evidence="12" id="KW-1185">Reference proteome</keyword>
<comment type="pathway">
    <text evidence="2">Cofactor biosynthesis; tetrahydrofolate biosynthesis; 2-amino-4-hydroxy-6-hydroxymethyl-7,8-dihydropteridine diphosphate from 7,8-dihydroneopterin triphosphate: step 4/4.</text>
</comment>
<dbReference type="InterPro" id="IPR006157">
    <property type="entry name" value="FolB_dom"/>
</dbReference>
<evidence type="ECO:0000256" key="1">
    <source>
        <dbReference type="ARBA" id="ARBA00000198"/>
    </source>
</evidence>
<dbReference type="AlphaFoldDB" id="Q97F28"/>
<accession>Q97F28</accession>
<dbReference type="InterPro" id="IPR043133">
    <property type="entry name" value="GTP-CH-I_C/QueF"/>
</dbReference>
<comment type="catalytic activity">
    <reaction evidence="9">
        <text>7,8-dihydroneopterin = 6-hydroxymethyl-7,8-dihydropterin + glycolaldehyde</text>
        <dbReference type="Rhea" id="RHEA:10540"/>
        <dbReference type="ChEBI" id="CHEBI:17001"/>
        <dbReference type="ChEBI" id="CHEBI:17071"/>
        <dbReference type="ChEBI" id="CHEBI:44841"/>
        <dbReference type="EC" id="4.1.2.25"/>
    </reaction>
</comment>
<dbReference type="InterPro" id="IPR035907">
    <property type="entry name" value="Hppk_sf"/>
</dbReference>
<dbReference type="Pfam" id="PF02152">
    <property type="entry name" value="FolB"/>
    <property type="match status" value="1"/>
</dbReference>
<dbReference type="SUPFAM" id="SSF55083">
    <property type="entry name" value="6-hydroxymethyl-7,8-dihydropterin pyrophosphokinase, HPPK"/>
    <property type="match status" value="1"/>
</dbReference>
<dbReference type="GO" id="GO:0016301">
    <property type="term" value="F:kinase activity"/>
    <property type="evidence" value="ECO:0007669"/>
    <property type="project" value="UniProtKB-KW"/>
</dbReference>
<dbReference type="EC" id="2.7.6.3" evidence="9"/>
<dbReference type="HOGENOM" id="CLU_023499_0_0_9"/>
<comment type="similarity">
    <text evidence="3">In the N-terminal section; belongs to the DHNA family.</text>
</comment>
<dbReference type="GO" id="GO:0005524">
    <property type="term" value="F:ATP binding"/>
    <property type="evidence" value="ECO:0007669"/>
    <property type="project" value="UniProtKB-KW"/>
</dbReference>
<dbReference type="NCBIfam" id="TIGR00525">
    <property type="entry name" value="folB"/>
    <property type="match status" value="1"/>
</dbReference>
<dbReference type="Gene3D" id="3.30.70.560">
    <property type="entry name" value="7,8-Dihydro-6-hydroxymethylpterin-pyrophosphokinase HPPK"/>
    <property type="match status" value="1"/>
</dbReference>
<dbReference type="GO" id="GO:0003848">
    <property type="term" value="F:2-amino-4-hydroxy-6-hydroxymethyldihydropteridine diphosphokinase activity"/>
    <property type="evidence" value="ECO:0007669"/>
    <property type="project" value="UniProtKB-EC"/>
</dbReference>
<dbReference type="InterPro" id="IPR006156">
    <property type="entry name" value="Dihydroneopterin_aldolase"/>
</dbReference>
<dbReference type="GO" id="GO:0046656">
    <property type="term" value="P:folic acid biosynthetic process"/>
    <property type="evidence" value="ECO:0007669"/>
    <property type="project" value="UniProtKB-UniRule"/>
</dbReference>
<evidence type="ECO:0000256" key="5">
    <source>
        <dbReference type="ARBA" id="ARBA00022741"/>
    </source>
</evidence>
<dbReference type="PANTHER" id="PTHR43071">
    <property type="entry name" value="2-AMINO-4-HYDROXY-6-HYDROXYMETHYLDIHYDROPTERIDINE PYROPHOSPHOKINASE"/>
    <property type="match status" value="1"/>
</dbReference>
<dbReference type="UniPathway" id="UPA00077">
    <property type="reaction ID" value="UER00154"/>
</dbReference>
<dbReference type="PROSITE" id="PS00794">
    <property type="entry name" value="HPPK"/>
    <property type="match status" value="1"/>
</dbReference>
<dbReference type="SUPFAM" id="SSF55620">
    <property type="entry name" value="Tetrahydrobiopterin biosynthesis enzymes-like"/>
    <property type="match status" value="1"/>
</dbReference>
<evidence type="ECO:0000256" key="2">
    <source>
        <dbReference type="ARBA" id="ARBA00005051"/>
    </source>
</evidence>
<proteinExistence type="inferred from homology"/>
<evidence type="ECO:0000256" key="8">
    <source>
        <dbReference type="ARBA" id="ARBA00022909"/>
    </source>
</evidence>
<comment type="similarity">
    <text evidence="9">Belongs to the DHNA family.</text>
</comment>
<keyword evidence="7" id="KW-0067">ATP-binding</keyword>
<evidence type="ECO:0000313" key="12">
    <source>
        <dbReference type="Proteomes" id="UP000000814"/>
    </source>
</evidence>
<comment type="catalytic activity">
    <reaction evidence="1">
        <text>6-hydroxymethyl-7,8-dihydropterin + ATP = (7,8-dihydropterin-6-yl)methyl diphosphate + AMP + H(+)</text>
        <dbReference type="Rhea" id="RHEA:11412"/>
        <dbReference type="ChEBI" id="CHEBI:15378"/>
        <dbReference type="ChEBI" id="CHEBI:30616"/>
        <dbReference type="ChEBI" id="CHEBI:44841"/>
        <dbReference type="ChEBI" id="CHEBI:72950"/>
        <dbReference type="ChEBI" id="CHEBI:456215"/>
        <dbReference type="EC" id="2.7.6.3"/>
    </reaction>
</comment>
<keyword evidence="8 9" id="KW-0289">Folate biosynthesis</keyword>